<reference evidence="2" key="1">
    <citation type="submission" date="2019-08" db="EMBL/GenBank/DDBJ databases">
        <title>The genome of the North American firefly Photinus pyralis.</title>
        <authorList>
            <consortium name="Photinus pyralis genome working group"/>
            <person name="Fallon T.R."/>
            <person name="Sander Lower S.E."/>
            <person name="Weng J.-K."/>
        </authorList>
    </citation>
    <scope>NUCLEOTIDE SEQUENCE</scope>
    <source>
        <strain evidence="2">TRF0915ILg1</strain>
        <tissue evidence="2">Whole body</tissue>
    </source>
</reference>
<dbReference type="AlphaFoldDB" id="A0A8K0DJT2"/>
<feature type="compositionally biased region" description="Basic and acidic residues" evidence="1">
    <location>
        <begin position="11"/>
        <end position="27"/>
    </location>
</feature>
<evidence type="ECO:0000313" key="3">
    <source>
        <dbReference type="Proteomes" id="UP000801492"/>
    </source>
</evidence>
<evidence type="ECO:0008006" key="4">
    <source>
        <dbReference type="Google" id="ProtNLM"/>
    </source>
</evidence>
<accession>A0A8K0DJT2</accession>
<comment type="caution">
    <text evidence="2">The sequence shown here is derived from an EMBL/GenBank/DDBJ whole genome shotgun (WGS) entry which is preliminary data.</text>
</comment>
<feature type="region of interest" description="Disordered" evidence="1">
    <location>
        <begin position="322"/>
        <end position="350"/>
    </location>
</feature>
<dbReference type="Proteomes" id="UP000801492">
    <property type="component" value="Unassembled WGS sequence"/>
</dbReference>
<evidence type="ECO:0000256" key="1">
    <source>
        <dbReference type="SAM" id="MobiDB-lite"/>
    </source>
</evidence>
<proteinExistence type="predicted"/>
<dbReference type="EMBL" id="VTPC01000738">
    <property type="protein sequence ID" value="KAF2904552.1"/>
    <property type="molecule type" value="Genomic_DNA"/>
</dbReference>
<organism evidence="2 3">
    <name type="scientific">Ignelater luminosus</name>
    <name type="common">Cucubano</name>
    <name type="synonym">Pyrophorus luminosus</name>
    <dbReference type="NCBI Taxonomy" id="2038154"/>
    <lineage>
        <taxon>Eukaryota</taxon>
        <taxon>Metazoa</taxon>
        <taxon>Ecdysozoa</taxon>
        <taxon>Arthropoda</taxon>
        <taxon>Hexapoda</taxon>
        <taxon>Insecta</taxon>
        <taxon>Pterygota</taxon>
        <taxon>Neoptera</taxon>
        <taxon>Endopterygota</taxon>
        <taxon>Coleoptera</taxon>
        <taxon>Polyphaga</taxon>
        <taxon>Elateriformia</taxon>
        <taxon>Elateroidea</taxon>
        <taxon>Elateridae</taxon>
        <taxon>Agrypninae</taxon>
        <taxon>Pyrophorini</taxon>
        <taxon>Ignelater</taxon>
    </lineage>
</organism>
<evidence type="ECO:0000313" key="2">
    <source>
        <dbReference type="EMBL" id="KAF2904552.1"/>
    </source>
</evidence>
<feature type="region of interest" description="Disordered" evidence="1">
    <location>
        <begin position="1"/>
        <end position="27"/>
    </location>
</feature>
<sequence>MIQNPGLQVDVTKKKEKTADRRQETKKQVKKTEKYCSKCNRKHDVKACPAYGQQCLFCQGRNHFAVVCKKRLANSTTQVGNSKFSNKPVNSKTYNVKEIVTNEDSEEFFISEIQSKSNRFVKFKLDTGAEVNVISINLLNALQLSDKLNKSDDVLVSFDNYKINALRKILFLLDATSLAINQTKTFMIRLVVFGSPSDEFRNSPNVEKNGKSAIFRDIRSDDGSTSGTNPTLSKLINKRKRIPQESASFTLMKYIPSKNVNQGSAPPATHPVDAFLNGIAPTFKTLNPYFLNLPKSEIFTIVQKYEMHMFMQQQPQEAFSLSQEPMPPSFACTSSGSSPSPNDHHLTLSSASREQQITAQYLSSCTRSVENPTAQDYFQSFNEC</sequence>
<protein>
    <recommendedName>
        <fullName evidence="4">Peptidase A2 domain-containing protein</fullName>
    </recommendedName>
</protein>
<feature type="compositionally biased region" description="Polar residues" evidence="1">
    <location>
        <begin position="331"/>
        <end position="350"/>
    </location>
</feature>
<name>A0A8K0DJT2_IGNLU</name>
<keyword evidence="3" id="KW-1185">Reference proteome</keyword>
<dbReference type="OrthoDB" id="10262320at2759"/>
<gene>
    <name evidence="2" type="ORF">ILUMI_01622</name>
</gene>